<dbReference type="AlphaFoldDB" id="A0A1Q9BRF1"/>
<gene>
    <name evidence="1" type="ORF">AK812_SmicGene47574</name>
</gene>
<name>A0A1Q9BRF1_SYMMI</name>
<sequence>ELPSWCSERMLEHFAFVEVSGVGAFPEGSEEIDLKRPDGEVQFII</sequence>
<keyword evidence="2" id="KW-1185">Reference proteome</keyword>
<accession>A0A1Q9BRF1</accession>
<dbReference type="Proteomes" id="UP000186817">
    <property type="component" value="Unassembled WGS sequence"/>
</dbReference>
<comment type="caution">
    <text evidence="1">The sequence shown here is derived from an EMBL/GenBank/DDBJ whole genome shotgun (WGS) entry which is preliminary data.</text>
</comment>
<feature type="non-terminal residue" evidence="1">
    <location>
        <position position="1"/>
    </location>
</feature>
<dbReference type="EMBL" id="LSRX01005936">
    <property type="protein sequence ID" value="OLP73256.1"/>
    <property type="molecule type" value="Genomic_DNA"/>
</dbReference>
<evidence type="ECO:0000313" key="2">
    <source>
        <dbReference type="Proteomes" id="UP000186817"/>
    </source>
</evidence>
<reference evidence="1 2" key="1">
    <citation type="submission" date="2016-02" db="EMBL/GenBank/DDBJ databases">
        <title>Genome analysis of coral dinoflagellate symbionts highlights evolutionary adaptations to a symbiotic lifestyle.</title>
        <authorList>
            <person name="Aranda M."/>
            <person name="Li Y."/>
            <person name="Liew Y.J."/>
            <person name="Baumgarten S."/>
            <person name="Simakov O."/>
            <person name="Wilson M."/>
            <person name="Piel J."/>
            <person name="Ashoor H."/>
            <person name="Bougouffa S."/>
            <person name="Bajic V.B."/>
            <person name="Ryu T."/>
            <person name="Ravasi T."/>
            <person name="Bayer T."/>
            <person name="Micklem G."/>
            <person name="Kim H."/>
            <person name="Bhak J."/>
            <person name="Lajeunesse T.C."/>
            <person name="Voolstra C.R."/>
        </authorList>
    </citation>
    <scope>NUCLEOTIDE SEQUENCE [LARGE SCALE GENOMIC DNA]</scope>
    <source>
        <strain evidence="1 2">CCMP2467</strain>
    </source>
</reference>
<evidence type="ECO:0000313" key="1">
    <source>
        <dbReference type="EMBL" id="OLP73256.1"/>
    </source>
</evidence>
<protein>
    <submittedName>
        <fullName evidence="1">Uncharacterized protein</fullName>
    </submittedName>
</protein>
<organism evidence="1 2">
    <name type="scientific">Symbiodinium microadriaticum</name>
    <name type="common">Dinoflagellate</name>
    <name type="synonym">Zooxanthella microadriatica</name>
    <dbReference type="NCBI Taxonomy" id="2951"/>
    <lineage>
        <taxon>Eukaryota</taxon>
        <taxon>Sar</taxon>
        <taxon>Alveolata</taxon>
        <taxon>Dinophyceae</taxon>
        <taxon>Suessiales</taxon>
        <taxon>Symbiodiniaceae</taxon>
        <taxon>Symbiodinium</taxon>
    </lineage>
</organism>
<proteinExistence type="predicted"/>